<keyword evidence="5" id="KW-1185">Reference proteome</keyword>
<accession>A0AAJ0B1P1</accession>
<protein>
    <recommendedName>
        <fullName evidence="6">Secreted protein</fullName>
    </recommendedName>
</protein>
<feature type="compositionally biased region" description="Basic and acidic residues" evidence="1">
    <location>
        <begin position="51"/>
        <end position="62"/>
    </location>
</feature>
<feature type="signal peptide" evidence="3">
    <location>
        <begin position="1"/>
        <end position="15"/>
    </location>
</feature>
<keyword evidence="2" id="KW-0812">Transmembrane</keyword>
<keyword evidence="2" id="KW-0472">Membrane</keyword>
<evidence type="ECO:0000256" key="1">
    <source>
        <dbReference type="SAM" id="MobiDB-lite"/>
    </source>
</evidence>
<evidence type="ECO:0000313" key="4">
    <source>
        <dbReference type="EMBL" id="KAK1700810.1"/>
    </source>
</evidence>
<dbReference type="Proteomes" id="UP001224890">
    <property type="component" value="Unassembled WGS sequence"/>
</dbReference>
<reference evidence="4" key="1">
    <citation type="submission" date="2021-06" db="EMBL/GenBank/DDBJ databases">
        <title>Comparative genomics, transcriptomics and evolutionary studies reveal genomic signatures of adaptation to plant cell wall in hemibiotrophic fungi.</title>
        <authorList>
            <consortium name="DOE Joint Genome Institute"/>
            <person name="Baroncelli R."/>
            <person name="Diaz J.F."/>
            <person name="Benocci T."/>
            <person name="Peng M."/>
            <person name="Battaglia E."/>
            <person name="Haridas S."/>
            <person name="Andreopoulos W."/>
            <person name="Labutti K."/>
            <person name="Pangilinan J."/>
            <person name="Floch G.L."/>
            <person name="Makela M.R."/>
            <person name="Henrissat B."/>
            <person name="Grigoriev I.V."/>
            <person name="Crouch J.A."/>
            <person name="De Vries R.P."/>
            <person name="Sukno S.A."/>
            <person name="Thon M.R."/>
        </authorList>
    </citation>
    <scope>NUCLEOTIDE SEQUENCE</scope>
    <source>
        <strain evidence="4">CBS 193.32</strain>
    </source>
</reference>
<evidence type="ECO:0008006" key="6">
    <source>
        <dbReference type="Google" id="ProtNLM"/>
    </source>
</evidence>
<gene>
    <name evidence="4" type="ORF">BDP55DRAFT_161</name>
</gene>
<feature type="transmembrane region" description="Helical" evidence="2">
    <location>
        <begin position="12"/>
        <end position="31"/>
    </location>
</feature>
<dbReference type="GeneID" id="85450203"/>
<feature type="compositionally biased region" description="Basic residues" evidence="1">
    <location>
        <begin position="35"/>
        <end position="50"/>
    </location>
</feature>
<evidence type="ECO:0000256" key="2">
    <source>
        <dbReference type="SAM" id="Phobius"/>
    </source>
</evidence>
<dbReference type="EMBL" id="JAHMHR010000001">
    <property type="protein sequence ID" value="KAK1700810.1"/>
    <property type="molecule type" value="Genomic_DNA"/>
</dbReference>
<dbReference type="AlphaFoldDB" id="A0AAJ0B1P1"/>
<keyword evidence="2" id="KW-1133">Transmembrane helix</keyword>
<evidence type="ECO:0000313" key="5">
    <source>
        <dbReference type="Proteomes" id="UP001224890"/>
    </source>
</evidence>
<name>A0AAJ0B1P1_9PEZI</name>
<feature type="region of interest" description="Disordered" evidence="1">
    <location>
        <begin position="35"/>
        <end position="83"/>
    </location>
</feature>
<proteinExistence type="predicted"/>
<comment type="caution">
    <text evidence="4">The sequence shown here is derived from an EMBL/GenBank/DDBJ whole genome shotgun (WGS) entry which is preliminary data.</text>
</comment>
<evidence type="ECO:0000256" key="3">
    <source>
        <dbReference type="SAM" id="SignalP"/>
    </source>
</evidence>
<organism evidence="4 5">
    <name type="scientific">Colletotrichum godetiae</name>
    <dbReference type="NCBI Taxonomy" id="1209918"/>
    <lineage>
        <taxon>Eukaryota</taxon>
        <taxon>Fungi</taxon>
        <taxon>Dikarya</taxon>
        <taxon>Ascomycota</taxon>
        <taxon>Pezizomycotina</taxon>
        <taxon>Sordariomycetes</taxon>
        <taxon>Hypocreomycetidae</taxon>
        <taxon>Glomerellales</taxon>
        <taxon>Glomerellaceae</taxon>
        <taxon>Colletotrichum</taxon>
        <taxon>Colletotrichum acutatum species complex</taxon>
    </lineage>
</organism>
<dbReference type="RefSeq" id="XP_060436565.1">
    <property type="nucleotide sequence ID" value="XM_060565677.1"/>
</dbReference>
<sequence>MLGAQLSSFAWFAWPASVGLDAVWLAQFAILPRHGRSTRKSHTHTHTHAHTRAETEGREPSQKAKQKKKRKDSAPPSPTVSIVHPVPFGVVSVAVKRHDTILARDCPDGSWQRSMR</sequence>
<keyword evidence="3" id="KW-0732">Signal</keyword>
<feature type="chain" id="PRO_5042578235" description="Secreted protein" evidence="3">
    <location>
        <begin position="16"/>
        <end position="116"/>
    </location>
</feature>